<dbReference type="InterPro" id="IPR036034">
    <property type="entry name" value="PDZ_sf"/>
</dbReference>
<dbReference type="Proteomes" id="UP000037460">
    <property type="component" value="Unassembled WGS sequence"/>
</dbReference>
<dbReference type="EMBL" id="JWZX01002460">
    <property type="protein sequence ID" value="KOO29121.1"/>
    <property type="molecule type" value="Genomic_DNA"/>
</dbReference>
<accession>A0A0M0JR98</accession>
<keyword evidence="4" id="KW-1185">Reference proteome</keyword>
<dbReference type="SUPFAM" id="SSF50156">
    <property type="entry name" value="PDZ domain-like"/>
    <property type="match status" value="1"/>
</dbReference>
<dbReference type="InterPro" id="IPR001478">
    <property type="entry name" value="PDZ"/>
</dbReference>
<feature type="compositionally biased region" description="Basic and acidic residues" evidence="1">
    <location>
        <begin position="134"/>
        <end position="152"/>
    </location>
</feature>
<evidence type="ECO:0000313" key="3">
    <source>
        <dbReference type="EMBL" id="KOO29121.1"/>
    </source>
</evidence>
<feature type="region of interest" description="Disordered" evidence="1">
    <location>
        <begin position="134"/>
        <end position="155"/>
    </location>
</feature>
<protein>
    <recommendedName>
        <fullName evidence="2">PDZ domain-containing protein</fullName>
    </recommendedName>
</protein>
<organism evidence="3 4">
    <name type="scientific">Chrysochromulina tobinii</name>
    <dbReference type="NCBI Taxonomy" id="1460289"/>
    <lineage>
        <taxon>Eukaryota</taxon>
        <taxon>Haptista</taxon>
        <taxon>Haptophyta</taxon>
        <taxon>Prymnesiophyceae</taxon>
        <taxon>Prymnesiales</taxon>
        <taxon>Chrysochromulinaceae</taxon>
        <taxon>Chrysochromulina</taxon>
    </lineage>
</organism>
<dbReference type="CDD" id="cd00136">
    <property type="entry name" value="PDZ_canonical"/>
    <property type="match status" value="1"/>
</dbReference>
<comment type="caution">
    <text evidence="3">The sequence shown here is derived from an EMBL/GenBank/DDBJ whole genome shotgun (WGS) entry which is preliminary data.</text>
</comment>
<feature type="region of interest" description="Disordered" evidence="1">
    <location>
        <begin position="187"/>
        <end position="220"/>
    </location>
</feature>
<proteinExistence type="predicted"/>
<reference evidence="4" key="1">
    <citation type="journal article" date="2015" name="PLoS Genet.">
        <title>Genome Sequence and Transcriptome Analyses of Chrysochromulina tobin: Metabolic Tools for Enhanced Algal Fitness in the Prominent Order Prymnesiales (Haptophyceae).</title>
        <authorList>
            <person name="Hovde B.T."/>
            <person name="Deodato C.R."/>
            <person name="Hunsperger H.M."/>
            <person name="Ryken S.A."/>
            <person name="Yost W."/>
            <person name="Jha R.K."/>
            <person name="Patterson J."/>
            <person name="Monnat R.J. Jr."/>
            <person name="Barlow S.B."/>
            <person name="Starkenburg S.R."/>
            <person name="Cattolico R.A."/>
        </authorList>
    </citation>
    <scope>NUCLEOTIDE SEQUENCE</scope>
    <source>
        <strain evidence="4">CCMP291</strain>
    </source>
</reference>
<evidence type="ECO:0000259" key="2">
    <source>
        <dbReference type="PROSITE" id="PS50106"/>
    </source>
</evidence>
<feature type="domain" description="PDZ" evidence="2">
    <location>
        <begin position="33"/>
        <end position="90"/>
    </location>
</feature>
<dbReference type="AlphaFoldDB" id="A0A0M0JR98"/>
<dbReference type="PROSITE" id="PS50106">
    <property type="entry name" value="PDZ"/>
    <property type="match status" value="1"/>
</dbReference>
<sequence length="220" mass="22909">MANAIVEAALLDAKAVEQAERLQRRCTFTFGPGSLGVTFKDAAGSIIVKEVTAGSQAAQQGAVVGSQLISVAGKPIKGVAFLALMALIKEEMKSASETPMTMELESAEYAERAEINDLGRSLAAAAVNEAISKDEARRNAETEKNSSSKKDGGLPVWLGGGLPGGSPLGFILQPILKPFEMGCLGRSSKLPKLDLSESTPTRDPNDTPKDSAPPSGEKPA</sequence>
<gene>
    <name evidence="3" type="ORF">Ctob_012477</name>
</gene>
<dbReference type="Gene3D" id="2.30.42.10">
    <property type="match status" value="1"/>
</dbReference>
<evidence type="ECO:0000256" key="1">
    <source>
        <dbReference type="SAM" id="MobiDB-lite"/>
    </source>
</evidence>
<name>A0A0M0JR98_9EUKA</name>
<dbReference type="SMART" id="SM00228">
    <property type="entry name" value="PDZ"/>
    <property type="match status" value="1"/>
</dbReference>
<evidence type="ECO:0000313" key="4">
    <source>
        <dbReference type="Proteomes" id="UP000037460"/>
    </source>
</evidence>